<sequence>MTCTIMPKMLDIHFEALEDDQRHIENKGGIHGFDASTPTKYVAIPTNICTRLEALKKKKHSTLKLTSSCQSKQSES</sequence>
<protein>
    <submittedName>
        <fullName evidence="1">Uncharacterized protein</fullName>
    </submittedName>
</protein>
<organism evidence="1 2">
    <name type="scientific">Spirodela intermedia</name>
    <name type="common">Intermediate duckweed</name>
    <dbReference type="NCBI Taxonomy" id="51605"/>
    <lineage>
        <taxon>Eukaryota</taxon>
        <taxon>Viridiplantae</taxon>
        <taxon>Streptophyta</taxon>
        <taxon>Embryophyta</taxon>
        <taxon>Tracheophyta</taxon>
        <taxon>Spermatophyta</taxon>
        <taxon>Magnoliopsida</taxon>
        <taxon>Liliopsida</taxon>
        <taxon>Araceae</taxon>
        <taxon>Lemnoideae</taxon>
        <taxon>Spirodela</taxon>
    </lineage>
</organism>
<evidence type="ECO:0000313" key="2">
    <source>
        <dbReference type="Proteomes" id="UP000663760"/>
    </source>
</evidence>
<dbReference type="Proteomes" id="UP000663760">
    <property type="component" value="Chromosome 15"/>
</dbReference>
<reference evidence="1" key="1">
    <citation type="submission" date="2020-02" db="EMBL/GenBank/DDBJ databases">
        <authorList>
            <person name="Scholz U."/>
            <person name="Mascher M."/>
            <person name="Fiebig A."/>
        </authorList>
    </citation>
    <scope>NUCLEOTIDE SEQUENCE</scope>
</reference>
<dbReference type="AlphaFoldDB" id="A0A7I8LHM1"/>
<name>A0A7I8LHM1_SPIIN</name>
<keyword evidence="2" id="KW-1185">Reference proteome</keyword>
<dbReference type="EMBL" id="LR746278">
    <property type="protein sequence ID" value="CAA7408798.1"/>
    <property type="molecule type" value="Genomic_DNA"/>
</dbReference>
<evidence type="ECO:0000313" key="1">
    <source>
        <dbReference type="EMBL" id="CAA7408798.1"/>
    </source>
</evidence>
<gene>
    <name evidence="1" type="ORF">SI8410_15019476</name>
</gene>
<accession>A0A7I8LHM1</accession>
<proteinExistence type="predicted"/>